<name>A0ABN9UTZ0_9DINO</name>
<dbReference type="PROSITE" id="PS00108">
    <property type="entry name" value="PROTEIN_KINASE_ST"/>
    <property type="match status" value="1"/>
</dbReference>
<evidence type="ECO:0000256" key="5">
    <source>
        <dbReference type="ARBA" id="ARBA00022777"/>
    </source>
</evidence>
<evidence type="ECO:0000256" key="1">
    <source>
        <dbReference type="ARBA" id="ARBA00001946"/>
    </source>
</evidence>
<sequence>MKDLDHPSICKLFETYAKGRHMFFVMEHLEGGDVGNRLVEQGPLPEPMAAAIARQVSGALLYAHSKGIAHRDMKPENICFCSTSPDEFRVKVIDWGLGKHFIEGRLCSSVGTISYTAPEVLMAVNQDQAAGYTSSCDLWSLGVTAYTMLSCKAPFWGQLEKQLRKMQDERYPLSGSIWDGISDEGKSFVSQLLKFAPEERISAAELLGHPWTVGHAMPRDTSCLAEVLRNVERFSHASDILFFCTASLARQLDHRSLTKIYRAFSWLDADGDGRLALPEFANGFREVFGADSGEFRDVENVFDRLDFERTGSLSYTTFCAAGISEDYHTDDDMLLAAFKTFDVLDNGRISPEDMQEVSSAPVWKDLANHVMEKMGRQEGGVSFEEWAMLVRESARAGSLSEDLAMLARSHPGAEALIGLLKGQLDRCGPEHLHGQPAVVASCPPLCLVGPMGGLPTKLLGHLLRVDMERFGRNEKKLHEEGHLLAAEVRREEGLADEEAGLPALPAPPVDAPAAKALADRAGAGDAARAGYRLGDELLAGTVPSRIANDRGIVELADGTMLAVAKAGTLDGAATPRDGDKAGERDLRTLPVRLLSEAVDIMSTSAKGDWPVLGPRTTLWLLQQFKRLGQTPLQRHVWWRQIQNLTAADAGVDERQFLSELLEMGATKDQLNEGELGIFEAVSRRYQLWEEVCVNRLREQEAGALRIPGGSAWLDEREIFLGQERGGRSALVSPELQTWVAGRLQSEAAVLKQRRKGREEKIIARGGVADDAPAAKTKANAKGKAGAEGAT</sequence>
<evidence type="ECO:0000256" key="7">
    <source>
        <dbReference type="ARBA" id="ARBA00022840"/>
    </source>
</evidence>
<evidence type="ECO:0000313" key="11">
    <source>
        <dbReference type="EMBL" id="CAK0863533.1"/>
    </source>
</evidence>
<dbReference type="InterPro" id="IPR011992">
    <property type="entry name" value="EF-hand-dom_pair"/>
</dbReference>
<gene>
    <name evidence="11" type="ORF">PCOR1329_LOCUS51650</name>
</gene>
<keyword evidence="6" id="KW-0106">Calcium</keyword>
<dbReference type="Gene3D" id="1.10.510.10">
    <property type="entry name" value="Transferase(Phosphotransferase) domain 1"/>
    <property type="match status" value="1"/>
</dbReference>
<evidence type="ECO:0000256" key="4">
    <source>
        <dbReference type="ARBA" id="ARBA00022741"/>
    </source>
</evidence>
<dbReference type="SUPFAM" id="SSF47473">
    <property type="entry name" value="EF-hand"/>
    <property type="match status" value="1"/>
</dbReference>
<dbReference type="EMBL" id="CAUYUJ010016271">
    <property type="protein sequence ID" value="CAK0863533.1"/>
    <property type="molecule type" value="Genomic_DNA"/>
</dbReference>
<dbReference type="SMART" id="SM00220">
    <property type="entry name" value="S_TKc"/>
    <property type="match status" value="1"/>
</dbReference>
<dbReference type="PANTHER" id="PTHR24349">
    <property type="entry name" value="SERINE/THREONINE-PROTEIN KINASE"/>
    <property type="match status" value="1"/>
</dbReference>
<keyword evidence="5" id="KW-0418">Kinase</keyword>
<keyword evidence="7" id="KW-0067">ATP-binding</keyword>
<comment type="caution">
    <text evidence="11">The sequence shown here is derived from an EMBL/GenBank/DDBJ whole genome shotgun (WGS) entry which is preliminary data.</text>
</comment>
<accession>A0ABN9UTZ0</accession>
<feature type="region of interest" description="Disordered" evidence="9">
    <location>
        <begin position="768"/>
        <end position="790"/>
    </location>
</feature>
<keyword evidence="3" id="KW-0808">Transferase</keyword>
<feature type="domain" description="Protein kinase" evidence="10">
    <location>
        <begin position="1"/>
        <end position="212"/>
    </location>
</feature>
<evidence type="ECO:0000313" key="12">
    <source>
        <dbReference type="Proteomes" id="UP001189429"/>
    </source>
</evidence>
<protein>
    <recommendedName>
        <fullName evidence="10">Protein kinase domain-containing protein</fullName>
    </recommendedName>
</protein>
<dbReference type="SMART" id="SM00054">
    <property type="entry name" value="EFh"/>
    <property type="match status" value="3"/>
</dbReference>
<keyword evidence="12" id="KW-1185">Reference proteome</keyword>
<organism evidence="11 12">
    <name type="scientific">Prorocentrum cordatum</name>
    <dbReference type="NCBI Taxonomy" id="2364126"/>
    <lineage>
        <taxon>Eukaryota</taxon>
        <taxon>Sar</taxon>
        <taxon>Alveolata</taxon>
        <taxon>Dinophyceae</taxon>
        <taxon>Prorocentrales</taxon>
        <taxon>Prorocentraceae</taxon>
        <taxon>Prorocentrum</taxon>
    </lineage>
</organism>
<evidence type="ECO:0000256" key="3">
    <source>
        <dbReference type="ARBA" id="ARBA00022679"/>
    </source>
</evidence>
<dbReference type="SUPFAM" id="SSF56112">
    <property type="entry name" value="Protein kinase-like (PK-like)"/>
    <property type="match status" value="1"/>
</dbReference>
<dbReference type="Pfam" id="PF00069">
    <property type="entry name" value="Pkinase"/>
    <property type="match status" value="1"/>
</dbReference>
<evidence type="ECO:0000256" key="6">
    <source>
        <dbReference type="ARBA" id="ARBA00022837"/>
    </source>
</evidence>
<dbReference type="InterPro" id="IPR050205">
    <property type="entry name" value="CDPK_Ser/Thr_kinases"/>
</dbReference>
<dbReference type="InterPro" id="IPR018247">
    <property type="entry name" value="EF_Hand_1_Ca_BS"/>
</dbReference>
<dbReference type="InterPro" id="IPR008271">
    <property type="entry name" value="Ser/Thr_kinase_AS"/>
</dbReference>
<comment type="cofactor">
    <cofactor evidence="1">
        <name>Mg(2+)</name>
        <dbReference type="ChEBI" id="CHEBI:18420"/>
    </cofactor>
</comment>
<dbReference type="PROSITE" id="PS50011">
    <property type="entry name" value="PROTEIN_KINASE_DOM"/>
    <property type="match status" value="1"/>
</dbReference>
<dbReference type="InterPro" id="IPR000719">
    <property type="entry name" value="Prot_kinase_dom"/>
</dbReference>
<dbReference type="InterPro" id="IPR002048">
    <property type="entry name" value="EF_hand_dom"/>
</dbReference>
<dbReference type="InterPro" id="IPR011009">
    <property type="entry name" value="Kinase-like_dom_sf"/>
</dbReference>
<proteinExistence type="inferred from homology"/>
<reference evidence="11" key="1">
    <citation type="submission" date="2023-10" db="EMBL/GenBank/DDBJ databases">
        <authorList>
            <person name="Chen Y."/>
            <person name="Shah S."/>
            <person name="Dougan E. K."/>
            <person name="Thang M."/>
            <person name="Chan C."/>
        </authorList>
    </citation>
    <scope>NUCLEOTIDE SEQUENCE [LARGE SCALE GENOMIC DNA]</scope>
</reference>
<dbReference type="Proteomes" id="UP001189429">
    <property type="component" value="Unassembled WGS sequence"/>
</dbReference>
<dbReference type="PROSITE" id="PS00018">
    <property type="entry name" value="EF_HAND_1"/>
    <property type="match status" value="1"/>
</dbReference>
<dbReference type="Gene3D" id="1.10.238.10">
    <property type="entry name" value="EF-hand"/>
    <property type="match status" value="1"/>
</dbReference>
<evidence type="ECO:0000256" key="8">
    <source>
        <dbReference type="ARBA" id="ARBA00024334"/>
    </source>
</evidence>
<evidence type="ECO:0000256" key="9">
    <source>
        <dbReference type="SAM" id="MobiDB-lite"/>
    </source>
</evidence>
<keyword evidence="4" id="KW-0547">Nucleotide-binding</keyword>
<evidence type="ECO:0000256" key="2">
    <source>
        <dbReference type="ARBA" id="ARBA00022527"/>
    </source>
</evidence>
<keyword evidence="2" id="KW-0723">Serine/threonine-protein kinase</keyword>
<evidence type="ECO:0000259" key="10">
    <source>
        <dbReference type="PROSITE" id="PS50011"/>
    </source>
</evidence>
<comment type="similarity">
    <text evidence="8">Belongs to the protein kinase superfamily. Ser/Thr protein kinase family. CDPK subfamily.</text>
</comment>